<dbReference type="NCBIfam" id="TIGR00448">
    <property type="entry name" value="rpoE"/>
    <property type="match status" value="1"/>
</dbReference>
<evidence type="ECO:0000256" key="2">
    <source>
        <dbReference type="ARBA" id="ARBA00022478"/>
    </source>
</evidence>
<sequence>MYKRVTLTDTVEVPARELGSVTTDQIRRLLQDKLEGRMDSDVGSVVTITEVHDIGEGVVLPERERHEGSVFYEAEFDAVTFDPSMQEVIDGTVVEVVEFGAFIGIGPVDGLLHVSQISDEYLSYDAENQQLASTESNRTLGVDDAIRARIVTKSIDERNPRDSKIGLTAKQPGLGKHGWLTEEHETRQQAAGDD</sequence>
<dbReference type="InterPro" id="IPR046399">
    <property type="entry name" value="RNApol_Rpo7"/>
</dbReference>
<evidence type="ECO:0000256" key="5">
    <source>
        <dbReference type="SAM" id="MobiDB-lite"/>
    </source>
</evidence>
<dbReference type="InterPro" id="IPR004519">
    <property type="entry name" value="RNAP_E/RPC8"/>
</dbReference>
<dbReference type="GO" id="GO:0003899">
    <property type="term" value="F:DNA-directed RNA polymerase activity"/>
    <property type="evidence" value="ECO:0007669"/>
    <property type="project" value="UniProtKB-UniRule"/>
</dbReference>
<keyword evidence="4 7" id="KW-0548">Nucleotidyltransferase</keyword>
<dbReference type="GO" id="GO:0006352">
    <property type="term" value="P:DNA-templated transcription initiation"/>
    <property type="evidence" value="ECO:0007669"/>
    <property type="project" value="InterPro"/>
</dbReference>
<evidence type="ECO:0000259" key="6">
    <source>
        <dbReference type="PROSITE" id="PS50126"/>
    </source>
</evidence>
<proteinExistence type="inferred from homology"/>
<dbReference type="InterPro" id="IPR012340">
    <property type="entry name" value="NA-bd_OB-fold"/>
</dbReference>
<keyword evidence="2 4" id="KW-0240">DNA-directed RNA polymerase</keyword>
<protein>
    <recommendedName>
        <fullName evidence="4">DNA-directed RNA polymerase subunit Rpo7</fullName>
        <ecNumber evidence="4">2.7.7.6</ecNumber>
    </recommendedName>
    <alternativeName>
        <fullName evidence="4">DNA-directed RNA polymerase subunit E</fullName>
    </alternativeName>
</protein>
<dbReference type="NCBIfam" id="NF006333">
    <property type="entry name" value="PRK08563.1"/>
    <property type="match status" value="1"/>
</dbReference>
<dbReference type="OrthoDB" id="7927at2157"/>
<dbReference type="RefSeq" id="WP_066380471.1">
    <property type="nucleotide sequence ID" value="NZ_LTAZ01000004.1"/>
</dbReference>
<feature type="region of interest" description="Disordered" evidence="5">
    <location>
        <begin position="161"/>
        <end position="194"/>
    </location>
</feature>
<dbReference type="InterPro" id="IPR036898">
    <property type="entry name" value="RNA_pol_Rpb7-like_N_sf"/>
</dbReference>
<dbReference type="Pfam" id="PF00575">
    <property type="entry name" value="S1"/>
    <property type="match status" value="1"/>
</dbReference>
<dbReference type="Gene3D" id="3.30.1490.120">
    <property type="entry name" value="RNA polymerase Rpb7-like, N-terminal domain"/>
    <property type="match status" value="1"/>
</dbReference>
<evidence type="ECO:0000313" key="7">
    <source>
        <dbReference type="EMBL" id="KYH26050.1"/>
    </source>
</evidence>
<dbReference type="Proteomes" id="UP000075321">
    <property type="component" value="Unassembled WGS sequence"/>
</dbReference>
<organism evidence="7 8">
    <name type="scientific">Halalkalicoccus paucihalophilus</name>
    <dbReference type="NCBI Taxonomy" id="1008153"/>
    <lineage>
        <taxon>Archaea</taxon>
        <taxon>Methanobacteriati</taxon>
        <taxon>Methanobacteriota</taxon>
        <taxon>Stenosarchaea group</taxon>
        <taxon>Halobacteria</taxon>
        <taxon>Halobacteriales</taxon>
        <taxon>Halococcaceae</taxon>
        <taxon>Halalkalicoccus</taxon>
    </lineage>
</organism>
<dbReference type="GO" id="GO:0000428">
    <property type="term" value="C:DNA-directed RNA polymerase complex"/>
    <property type="evidence" value="ECO:0007669"/>
    <property type="project" value="UniProtKB-KW"/>
</dbReference>
<evidence type="ECO:0000256" key="4">
    <source>
        <dbReference type="HAMAP-Rule" id="MF_00865"/>
    </source>
</evidence>
<comment type="subcellular location">
    <subcellularLocation>
        <location evidence="4">Cytoplasm</location>
    </subcellularLocation>
</comment>
<dbReference type="EC" id="2.7.7.6" evidence="4"/>
<dbReference type="InterPro" id="IPR005576">
    <property type="entry name" value="Rpb7-like_N"/>
</dbReference>
<accession>A0A151AEP3</accession>
<keyword evidence="4 7" id="KW-0808">Transferase</keyword>
<evidence type="ECO:0000256" key="3">
    <source>
        <dbReference type="ARBA" id="ARBA00023163"/>
    </source>
</evidence>
<dbReference type="GO" id="GO:0003677">
    <property type="term" value="F:DNA binding"/>
    <property type="evidence" value="ECO:0007669"/>
    <property type="project" value="InterPro"/>
</dbReference>
<dbReference type="PANTHER" id="PTHR12709:SF4">
    <property type="entry name" value="DNA-DIRECTED RNA POLYMERASE II SUBUNIT RPB7"/>
    <property type="match status" value="1"/>
</dbReference>
<evidence type="ECO:0000313" key="8">
    <source>
        <dbReference type="Proteomes" id="UP000075321"/>
    </source>
</evidence>
<dbReference type="InterPro" id="IPR045113">
    <property type="entry name" value="Rpb7-like"/>
</dbReference>
<keyword evidence="3 4" id="KW-0804">Transcription</keyword>
<gene>
    <name evidence="7" type="primary">rpoE1</name>
    <name evidence="4" type="synonym">rpo7</name>
    <name evidence="4" type="synonym">rpoE</name>
    <name evidence="7" type="ORF">HAPAU_11410</name>
</gene>
<dbReference type="SMART" id="SM00316">
    <property type="entry name" value="S1"/>
    <property type="match status" value="1"/>
</dbReference>
<dbReference type="SUPFAM" id="SSF88798">
    <property type="entry name" value="N-terminal, heterodimerisation domain of RBP7 (RpoE)"/>
    <property type="match status" value="1"/>
</dbReference>
<dbReference type="HAMAP" id="MF_00865">
    <property type="entry name" value="RNApol_arch_Rpo7"/>
    <property type="match status" value="1"/>
</dbReference>
<comment type="subunit">
    <text evidence="4">Part of the RNA polymerase complex. Forms a stalk with Rpo4 that extends from the main structure.</text>
</comment>
<dbReference type="AlphaFoldDB" id="A0A151AEP3"/>
<reference evidence="7 8" key="1">
    <citation type="submission" date="2016-02" db="EMBL/GenBank/DDBJ databases">
        <title>Genome sequence of Halalkalicoccus paucihalophilus DSM 24557.</title>
        <authorList>
            <person name="Poehlein A."/>
            <person name="Daniel R."/>
        </authorList>
    </citation>
    <scope>NUCLEOTIDE SEQUENCE [LARGE SCALE GENOMIC DNA]</scope>
    <source>
        <strain evidence="7 8">DSM 24557</strain>
    </source>
</reference>
<dbReference type="PANTHER" id="PTHR12709">
    <property type="entry name" value="DNA-DIRECTED RNA POLYMERASE II, III"/>
    <property type="match status" value="1"/>
</dbReference>
<dbReference type="SUPFAM" id="SSF50249">
    <property type="entry name" value="Nucleic acid-binding proteins"/>
    <property type="match status" value="1"/>
</dbReference>
<evidence type="ECO:0000256" key="1">
    <source>
        <dbReference type="ARBA" id="ARBA00009307"/>
    </source>
</evidence>
<comment type="similarity">
    <text evidence="1 4">Belongs to the eukaryotic RPB7/RPC8 RNA polymerase subunit family.</text>
</comment>
<comment type="function">
    <text evidence="4">DNA-dependent RNA polymerase (RNAP) catalyzes the transcription of DNA into RNA using the four ribonucleoside triphosphates as substrates.</text>
</comment>
<dbReference type="Gene3D" id="2.40.50.140">
    <property type="entry name" value="Nucleic acid-binding proteins"/>
    <property type="match status" value="1"/>
</dbReference>
<dbReference type="PATRIC" id="fig|1008153.3.peg.1145"/>
<comment type="caution">
    <text evidence="7">The sequence shown here is derived from an EMBL/GenBank/DDBJ whole genome shotgun (WGS) entry which is preliminary data.</text>
</comment>
<dbReference type="InterPro" id="IPR003029">
    <property type="entry name" value="S1_domain"/>
</dbReference>
<name>A0A151AEP3_9EURY</name>
<dbReference type="EMBL" id="LTAZ01000004">
    <property type="protein sequence ID" value="KYH26050.1"/>
    <property type="molecule type" value="Genomic_DNA"/>
</dbReference>
<dbReference type="CDD" id="cd04460">
    <property type="entry name" value="S1_RpoE"/>
    <property type="match status" value="1"/>
</dbReference>
<comment type="domain">
    <text evidence="4">Forms 2 domains with an elongated structure; Rpo4 packs into the hinge region between the 2 domains.</text>
</comment>
<dbReference type="PROSITE" id="PS50126">
    <property type="entry name" value="S1"/>
    <property type="match status" value="1"/>
</dbReference>
<keyword evidence="8" id="KW-1185">Reference proteome</keyword>
<feature type="domain" description="S1 motif" evidence="6">
    <location>
        <begin position="86"/>
        <end position="170"/>
    </location>
</feature>
<dbReference type="GO" id="GO:0005737">
    <property type="term" value="C:cytoplasm"/>
    <property type="evidence" value="ECO:0007669"/>
    <property type="project" value="UniProtKB-SubCell"/>
</dbReference>
<comment type="catalytic activity">
    <reaction evidence="4">
        <text>RNA(n) + a ribonucleoside 5'-triphosphate = RNA(n+1) + diphosphate</text>
        <dbReference type="Rhea" id="RHEA:21248"/>
        <dbReference type="Rhea" id="RHEA-COMP:14527"/>
        <dbReference type="Rhea" id="RHEA-COMP:17342"/>
        <dbReference type="ChEBI" id="CHEBI:33019"/>
        <dbReference type="ChEBI" id="CHEBI:61557"/>
        <dbReference type="ChEBI" id="CHEBI:140395"/>
        <dbReference type="EC" id="2.7.7.6"/>
    </reaction>
</comment>
<dbReference type="Pfam" id="PF03876">
    <property type="entry name" value="SHS2_Rpb7-N"/>
    <property type="match status" value="1"/>
</dbReference>
<keyword evidence="4" id="KW-0963">Cytoplasm</keyword>